<proteinExistence type="predicted"/>
<sequence length="293" mass="33473">MKSPWQILDISPTQDSKEVKRAYAKRLKEDRASEDADKFQELRWAYEAALEWFETPEIYESTSEPLQEPQNDFEDLAESILRAENPVGAFREAVVSPELIPIDFARMLELALAKSFDAGKPNPMEALGIFAEVASYYRWDDVQHDIHVWSEIGEASILATGAWRCKQTLSQVADGTLKEKRVIRTAAKVLTGASGPNPISRKAVIKSIPTLRSRFGDGWDWLLVLDCSDYDFRVELIQELKYRRSEPAYSALAWAIGMVVGAFFFMIIGKFVRYLYLTARIEWLYRKPSVTES</sequence>
<keyword evidence="1" id="KW-0472">Membrane</keyword>
<evidence type="ECO:0000256" key="1">
    <source>
        <dbReference type="SAM" id="Phobius"/>
    </source>
</evidence>
<dbReference type="RefSeq" id="WP_146963117.1">
    <property type="nucleotide sequence ID" value="NZ_CP042467.1"/>
</dbReference>
<dbReference type="Gene3D" id="1.10.287.110">
    <property type="entry name" value="DnaJ domain"/>
    <property type="match status" value="1"/>
</dbReference>
<keyword evidence="1" id="KW-1133">Transmembrane helix</keyword>
<evidence type="ECO:0000313" key="3">
    <source>
        <dbReference type="Proteomes" id="UP000321595"/>
    </source>
</evidence>
<keyword evidence="3" id="KW-1185">Reference proteome</keyword>
<evidence type="ECO:0000313" key="2">
    <source>
        <dbReference type="EMBL" id="QED29884.1"/>
    </source>
</evidence>
<name>A0A5B8XWR6_9DELT</name>
<feature type="transmembrane region" description="Helical" evidence="1">
    <location>
        <begin position="251"/>
        <end position="276"/>
    </location>
</feature>
<dbReference type="Proteomes" id="UP000321595">
    <property type="component" value="Chromosome"/>
</dbReference>
<keyword evidence="1" id="KW-0812">Transmembrane</keyword>
<dbReference type="OrthoDB" id="9779622at2"/>
<dbReference type="KEGG" id="bbae:FRD01_22140"/>
<protein>
    <submittedName>
        <fullName evidence="2">J domain-containing protein</fullName>
    </submittedName>
</protein>
<gene>
    <name evidence="2" type="ORF">FRD01_22140</name>
</gene>
<dbReference type="AlphaFoldDB" id="A0A5B8XWR6"/>
<accession>A0A5B8XWR6</accession>
<organism evidence="2 3">
    <name type="scientific">Microvenator marinus</name>
    <dbReference type="NCBI Taxonomy" id="2600177"/>
    <lineage>
        <taxon>Bacteria</taxon>
        <taxon>Deltaproteobacteria</taxon>
        <taxon>Bradymonadales</taxon>
        <taxon>Microvenatoraceae</taxon>
        <taxon>Microvenator</taxon>
    </lineage>
</organism>
<dbReference type="EMBL" id="CP042467">
    <property type="protein sequence ID" value="QED29884.1"/>
    <property type="molecule type" value="Genomic_DNA"/>
</dbReference>
<dbReference type="SUPFAM" id="SSF46565">
    <property type="entry name" value="Chaperone J-domain"/>
    <property type="match status" value="1"/>
</dbReference>
<dbReference type="InterPro" id="IPR036869">
    <property type="entry name" value="J_dom_sf"/>
</dbReference>
<reference evidence="2 3" key="1">
    <citation type="submission" date="2019-08" db="EMBL/GenBank/DDBJ databases">
        <authorList>
            <person name="Liang Q."/>
        </authorList>
    </citation>
    <scope>NUCLEOTIDE SEQUENCE [LARGE SCALE GENOMIC DNA]</scope>
    <source>
        <strain evidence="2 3">V1718</strain>
    </source>
</reference>